<dbReference type="NCBIfam" id="TIGR01137">
    <property type="entry name" value="cysta_beta"/>
    <property type="match status" value="1"/>
</dbReference>
<evidence type="ECO:0000256" key="11">
    <source>
        <dbReference type="ARBA" id="ARBA00047490"/>
    </source>
</evidence>
<dbReference type="PANTHER" id="PTHR10314">
    <property type="entry name" value="CYSTATHIONINE BETA-SYNTHASE"/>
    <property type="match status" value="1"/>
</dbReference>
<dbReference type="InterPro" id="IPR001926">
    <property type="entry name" value="TrpB-like_PALP"/>
</dbReference>
<dbReference type="SUPFAM" id="SSF53686">
    <property type="entry name" value="Tryptophan synthase beta subunit-like PLP-dependent enzymes"/>
    <property type="match status" value="1"/>
</dbReference>
<dbReference type="InterPro" id="IPR000644">
    <property type="entry name" value="CBS_dom"/>
</dbReference>
<dbReference type="InterPro" id="IPR036052">
    <property type="entry name" value="TrpB-like_PALP_sf"/>
</dbReference>
<keyword evidence="13" id="KW-0028">Amino-acid biosynthesis</keyword>
<keyword evidence="17" id="KW-1185">Reference proteome</keyword>
<dbReference type="InterPro" id="IPR005857">
    <property type="entry name" value="Cysta_beta_synth"/>
</dbReference>
<comment type="pathway">
    <text evidence="2">Amino-acid biosynthesis; L-cysteine biosynthesis; L-cysteine from L-homocysteine and L-serine: step 1/2.</text>
</comment>
<reference evidence="16" key="1">
    <citation type="submission" date="2022-01" db="EMBL/GenBank/DDBJ databases">
        <authorList>
            <person name="King R."/>
        </authorList>
    </citation>
    <scope>NUCLEOTIDE SEQUENCE</scope>
</reference>
<evidence type="ECO:0000256" key="3">
    <source>
        <dbReference type="ARBA" id="ARBA00007103"/>
    </source>
</evidence>
<evidence type="ECO:0000256" key="13">
    <source>
        <dbReference type="RuleBase" id="RU361204"/>
    </source>
</evidence>
<feature type="compositionally biased region" description="Basic and acidic residues" evidence="14">
    <location>
        <begin position="43"/>
        <end position="55"/>
    </location>
</feature>
<dbReference type="InterPro" id="IPR001216">
    <property type="entry name" value="P-phosphate_BS"/>
</dbReference>
<evidence type="ECO:0000256" key="5">
    <source>
        <dbReference type="ARBA" id="ARBA00022898"/>
    </source>
</evidence>
<dbReference type="GO" id="GO:0030170">
    <property type="term" value="F:pyridoxal phosphate binding"/>
    <property type="evidence" value="ECO:0007669"/>
    <property type="project" value="UniProtKB-ARBA"/>
</dbReference>
<dbReference type="GO" id="GO:0004122">
    <property type="term" value="F:cystathionine beta-synthase activity"/>
    <property type="evidence" value="ECO:0007669"/>
    <property type="project" value="UniProtKB-UniRule"/>
</dbReference>
<dbReference type="Pfam" id="PF00571">
    <property type="entry name" value="CBS"/>
    <property type="match status" value="1"/>
</dbReference>
<keyword evidence="8 13" id="KW-0456">Lyase</keyword>
<dbReference type="InterPro" id="IPR046342">
    <property type="entry name" value="CBS_dom_sf"/>
</dbReference>
<dbReference type="EC" id="4.2.1.22" evidence="4 13"/>
<keyword evidence="5 13" id="KW-0663">Pyridoxal phosphate</keyword>
<accession>A0A9N9T370</accession>
<dbReference type="Gene3D" id="3.40.50.1100">
    <property type="match status" value="2"/>
</dbReference>
<evidence type="ECO:0000256" key="10">
    <source>
        <dbReference type="ARBA" id="ARBA00045425"/>
    </source>
</evidence>
<comment type="cofactor">
    <cofactor evidence="1 13">
        <name>pyridoxal 5'-phosphate</name>
        <dbReference type="ChEBI" id="CHEBI:597326"/>
    </cofactor>
</comment>
<dbReference type="AlphaFoldDB" id="A0A9N9T370"/>
<proteinExistence type="inferred from homology"/>
<feature type="compositionally biased region" description="Polar residues" evidence="14">
    <location>
        <begin position="27"/>
        <end position="42"/>
    </location>
</feature>
<evidence type="ECO:0000256" key="7">
    <source>
        <dbReference type="ARBA" id="ARBA00023192"/>
    </source>
</evidence>
<dbReference type="CDD" id="cd01561">
    <property type="entry name" value="CBS_like"/>
    <property type="match status" value="1"/>
</dbReference>
<dbReference type="GO" id="GO:0019343">
    <property type="term" value="P:cysteine biosynthetic process via cystathionine"/>
    <property type="evidence" value="ECO:0007669"/>
    <property type="project" value="UniProtKB-UniRule"/>
</dbReference>
<dbReference type="GO" id="GO:0005737">
    <property type="term" value="C:cytoplasm"/>
    <property type="evidence" value="ECO:0007669"/>
    <property type="project" value="InterPro"/>
</dbReference>
<dbReference type="SUPFAM" id="SSF54631">
    <property type="entry name" value="CBS-domain pair"/>
    <property type="match status" value="1"/>
</dbReference>
<evidence type="ECO:0000256" key="14">
    <source>
        <dbReference type="SAM" id="MobiDB-lite"/>
    </source>
</evidence>
<feature type="domain" description="CBS" evidence="15">
    <location>
        <begin position="397"/>
        <end position="458"/>
    </location>
</feature>
<comment type="catalytic activity">
    <reaction evidence="11 13">
        <text>L-homocysteine + L-serine = L,L-cystathionine + H2O</text>
        <dbReference type="Rhea" id="RHEA:10112"/>
        <dbReference type="ChEBI" id="CHEBI:15377"/>
        <dbReference type="ChEBI" id="CHEBI:33384"/>
        <dbReference type="ChEBI" id="CHEBI:58161"/>
        <dbReference type="ChEBI" id="CHEBI:58199"/>
        <dbReference type="EC" id="4.2.1.22"/>
    </reaction>
</comment>
<dbReference type="InterPro" id="IPR050214">
    <property type="entry name" value="Cys_Synth/Cystath_Beta-Synth"/>
</dbReference>
<dbReference type="Proteomes" id="UP001153709">
    <property type="component" value="Chromosome 5"/>
</dbReference>
<evidence type="ECO:0000256" key="2">
    <source>
        <dbReference type="ARBA" id="ARBA00005003"/>
    </source>
</evidence>
<evidence type="ECO:0000259" key="15">
    <source>
        <dbReference type="PROSITE" id="PS51371"/>
    </source>
</evidence>
<sequence length="520" mass="56825">MSNNVNNQDTIKKSKSNLSFWSPLNDSFNPPSKKSSCTWHKTASRESTPHTTQDWKRTTKILPNALEAIGNTPLIKLNRIPEAEGLKCDVYVKCEFFNPGGSVKDRIGKRLIEDAERQGLLKPGYTIIEPSSGNTGIGLALAAAIKGYRCIIVMSEKMSNEKVSVLSALGAEIVRTPVNADSNSAEGMFGVTHRLRKEIPNSIILDQYSNPGNPLAHYDTTAEEIYFQCDKNVDMIVIGAGTGGTIAGIGRKFKEISPQTTIVGADPVGSILALPESLNSTDAGFYEVEGIGYDFIPTVLDRDVVDVWVKTTDEESLPLARRLIKEEGLLVGSSCGAAIAATVKAAKNLEAGKKVVVILPDSIRNYITKFASDQWMEARDLMTPVNTMNHWWWDKNVLELDLATLHVATESMTCERILNMMKIAGIDQTPVVDSAGSMVGMLTLQNMMQGLLRGTVKSNGTVERCVVRIYPKVQKTASVGLISRILEKESYVVVLDSKGAVEKPLGIVTAMDLLQYIQQK</sequence>
<dbReference type="GO" id="GO:0006535">
    <property type="term" value="P:cysteine biosynthetic process from serine"/>
    <property type="evidence" value="ECO:0007669"/>
    <property type="project" value="UniProtKB-UniRule"/>
</dbReference>
<evidence type="ECO:0000256" key="8">
    <source>
        <dbReference type="ARBA" id="ARBA00023239"/>
    </source>
</evidence>
<dbReference type="FunFam" id="3.40.50.1100:FF:000003">
    <property type="entry name" value="Cystathionine beta-synthase"/>
    <property type="match status" value="1"/>
</dbReference>
<protein>
    <recommendedName>
        <fullName evidence="9 13">Cystathionine beta-synthase</fullName>
        <ecNumber evidence="4 13">4.2.1.22</ecNumber>
    </recommendedName>
</protein>
<comment type="similarity">
    <text evidence="3 13">Belongs to the cysteine synthase/cystathionine beta-synthase family.</text>
</comment>
<dbReference type="PROSITE" id="PS00901">
    <property type="entry name" value="CYS_SYNTHASE"/>
    <property type="match status" value="1"/>
</dbReference>
<evidence type="ECO:0000256" key="1">
    <source>
        <dbReference type="ARBA" id="ARBA00001933"/>
    </source>
</evidence>
<dbReference type="OrthoDB" id="728at2759"/>
<keyword evidence="6 12" id="KW-0129">CBS domain</keyword>
<evidence type="ECO:0000256" key="12">
    <source>
        <dbReference type="PROSITE-ProRule" id="PRU00703"/>
    </source>
</evidence>
<dbReference type="PROSITE" id="PS51371">
    <property type="entry name" value="CBS"/>
    <property type="match status" value="1"/>
</dbReference>
<evidence type="ECO:0000256" key="6">
    <source>
        <dbReference type="ARBA" id="ARBA00023122"/>
    </source>
</evidence>
<feature type="region of interest" description="Disordered" evidence="14">
    <location>
        <begin position="27"/>
        <end position="55"/>
    </location>
</feature>
<evidence type="ECO:0000256" key="9">
    <source>
        <dbReference type="ARBA" id="ARBA00026192"/>
    </source>
</evidence>
<dbReference type="Gene3D" id="3.10.580.10">
    <property type="entry name" value="CBS-domain"/>
    <property type="match status" value="1"/>
</dbReference>
<dbReference type="EMBL" id="OU898280">
    <property type="protein sequence ID" value="CAG9834689.1"/>
    <property type="molecule type" value="Genomic_DNA"/>
</dbReference>
<comment type="function">
    <text evidence="10">Hydro-lyase catalyzing the first step of the transsulfuration pathway, where the hydroxyl group of L-serine is displaced by L-homocysteine in a beta-replacement reaction to form L-cystathionine, the precursor of L-cysteine. This catabolic route allows the elimination of L-methionine and the toxic metabolite L-homocysteine. Also involved in the production of hydrogen sulfide, a gasotransmitter with signaling and cytoprotective effects on neurons.</text>
</comment>
<dbReference type="FunFam" id="3.40.50.1100:FF:000118">
    <property type="entry name" value="Related to CYS4-cystathionine beta-synthase"/>
    <property type="match status" value="1"/>
</dbReference>
<dbReference type="SMART" id="SM00116">
    <property type="entry name" value="CBS"/>
    <property type="match status" value="2"/>
</dbReference>
<evidence type="ECO:0000256" key="4">
    <source>
        <dbReference type="ARBA" id="ARBA00012041"/>
    </source>
</evidence>
<evidence type="ECO:0000313" key="17">
    <source>
        <dbReference type="Proteomes" id="UP001153709"/>
    </source>
</evidence>
<evidence type="ECO:0000313" key="16">
    <source>
        <dbReference type="EMBL" id="CAG9834689.1"/>
    </source>
</evidence>
<organism evidence="16 17">
    <name type="scientific">Diabrotica balteata</name>
    <name type="common">Banded cucumber beetle</name>
    <dbReference type="NCBI Taxonomy" id="107213"/>
    <lineage>
        <taxon>Eukaryota</taxon>
        <taxon>Metazoa</taxon>
        <taxon>Ecdysozoa</taxon>
        <taxon>Arthropoda</taxon>
        <taxon>Hexapoda</taxon>
        <taxon>Insecta</taxon>
        <taxon>Pterygota</taxon>
        <taxon>Neoptera</taxon>
        <taxon>Endopterygota</taxon>
        <taxon>Coleoptera</taxon>
        <taxon>Polyphaga</taxon>
        <taxon>Cucujiformia</taxon>
        <taxon>Chrysomeloidea</taxon>
        <taxon>Chrysomelidae</taxon>
        <taxon>Galerucinae</taxon>
        <taxon>Diabroticina</taxon>
        <taxon>Diabroticites</taxon>
        <taxon>Diabrotica</taxon>
    </lineage>
</organism>
<name>A0A9N9T370_DIABA</name>
<keyword evidence="7 13" id="KW-0198">Cysteine biosynthesis</keyword>
<dbReference type="Pfam" id="PF00291">
    <property type="entry name" value="PALP"/>
    <property type="match status" value="1"/>
</dbReference>
<gene>
    <name evidence="16" type="ORF">DIABBA_LOCUS7974</name>
</gene>